<evidence type="ECO:0000313" key="2">
    <source>
        <dbReference type="Proteomes" id="UP000030711"/>
    </source>
</evidence>
<keyword evidence="2" id="KW-1185">Reference proteome</keyword>
<evidence type="ECO:0000313" key="1">
    <source>
        <dbReference type="EMBL" id="KAK3440963.1"/>
    </source>
</evidence>
<dbReference type="Proteomes" id="UP000030711">
    <property type="component" value="Chromosome 2"/>
</dbReference>
<accession>A0ACC3LQ90</accession>
<protein>
    <submittedName>
        <fullName evidence="1">Uncharacterized protein</fullName>
    </submittedName>
</protein>
<gene>
    <name evidence="1" type="ORF">EUGRSUZ_B01224</name>
</gene>
<organism evidence="1 2">
    <name type="scientific">Eucalyptus grandis</name>
    <name type="common">Flooded gum</name>
    <dbReference type="NCBI Taxonomy" id="71139"/>
    <lineage>
        <taxon>Eukaryota</taxon>
        <taxon>Viridiplantae</taxon>
        <taxon>Streptophyta</taxon>
        <taxon>Embryophyta</taxon>
        <taxon>Tracheophyta</taxon>
        <taxon>Spermatophyta</taxon>
        <taxon>Magnoliopsida</taxon>
        <taxon>eudicotyledons</taxon>
        <taxon>Gunneridae</taxon>
        <taxon>Pentapetalae</taxon>
        <taxon>rosids</taxon>
        <taxon>malvids</taxon>
        <taxon>Myrtales</taxon>
        <taxon>Myrtaceae</taxon>
        <taxon>Myrtoideae</taxon>
        <taxon>Eucalypteae</taxon>
        <taxon>Eucalyptus</taxon>
    </lineage>
</organism>
<name>A0ACC3LQ90_EUCGR</name>
<dbReference type="EMBL" id="CM064436">
    <property type="protein sequence ID" value="KAK3440963.1"/>
    <property type="molecule type" value="Genomic_DNA"/>
</dbReference>
<proteinExistence type="predicted"/>
<sequence length="196" mass="21719">MTNKKRRINLAGFYGPIMIRHHCSMRMRTADALPLLLRQGFHVEPAALLHTIVISLLLLHSGLLNVKRSSDSRSVLDIPTPGSPQHRPMSRRESSPCRARIHSLQVFSDVQQLLRLLSSMTPSISESNHMRRLPPRERYKSTPSACSWSTSITASNLAEVDIEESLIASNQLPSATLSSPPAIVRGPSLGTQNSNR</sequence>
<comment type="caution">
    <text evidence="1">The sequence shown here is derived from an EMBL/GenBank/DDBJ whole genome shotgun (WGS) entry which is preliminary data.</text>
</comment>
<reference evidence="1 2" key="1">
    <citation type="journal article" date="2014" name="Nature">
        <title>The genome of Eucalyptus grandis.</title>
        <authorList>
            <person name="Myburg A.A."/>
            <person name="Grattapaglia D."/>
            <person name="Tuskan G.A."/>
            <person name="Hellsten U."/>
            <person name="Hayes R.D."/>
            <person name="Grimwood J."/>
            <person name="Jenkins J."/>
            <person name="Lindquist E."/>
            <person name="Tice H."/>
            <person name="Bauer D."/>
            <person name="Goodstein D.M."/>
            <person name="Dubchak I."/>
            <person name="Poliakov A."/>
            <person name="Mizrachi E."/>
            <person name="Kullan A.R."/>
            <person name="Hussey S.G."/>
            <person name="Pinard D."/>
            <person name="van der Merwe K."/>
            <person name="Singh P."/>
            <person name="van Jaarsveld I."/>
            <person name="Silva-Junior O.B."/>
            <person name="Togawa R.C."/>
            <person name="Pappas M.R."/>
            <person name="Faria D.A."/>
            <person name="Sansaloni C.P."/>
            <person name="Petroli C.D."/>
            <person name="Yang X."/>
            <person name="Ranjan P."/>
            <person name="Tschaplinski T.J."/>
            <person name="Ye C.Y."/>
            <person name="Li T."/>
            <person name="Sterck L."/>
            <person name="Vanneste K."/>
            <person name="Murat F."/>
            <person name="Soler M."/>
            <person name="Clemente H.S."/>
            <person name="Saidi N."/>
            <person name="Cassan-Wang H."/>
            <person name="Dunand C."/>
            <person name="Hefer C.A."/>
            <person name="Bornberg-Bauer E."/>
            <person name="Kersting A.R."/>
            <person name="Vining K."/>
            <person name="Amarasinghe V."/>
            <person name="Ranik M."/>
            <person name="Naithani S."/>
            <person name="Elser J."/>
            <person name="Boyd A.E."/>
            <person name="Liston A."/>
            <person name="Spatafora J.W."/>
            <person name="Dharmwardhana P."/>
            <person name="Raja R."/>
            <person name="Sullivan C."/>
            <person name="Romanel E."/>
            <person name="Alves-Ferreira M."/>
            <person name="Kulheim C."/>
            <person name="Foley W."/>
            <person name="Carocha V."/>
            <person name="Paiva J."/>
            <person name="Kudrna D."/>
            <person name="Brommonschenkel S.H."/>
            <person name="Pasquali G."/>
            <person name="Byrne M."/>
            <person name="Rigault P."/>
            <person name="Tibbits J."/>
            <person name="Spokevicius A."/>
            <person name="Jones R.C."/>
            <person name="Steane D.A."/>
            <person name="Vaillancourt R.E."/>
            <person name="Potts B.M."/>
            <person name="Joubert F."/>
            <person name="Barry K."/>
            <person name="Pappas G.J."/>
            <person name="Strauss S.H."/>
            <person name="Jaiswal P."/>
            <person name="Grima-Pettenati J."/>
            <person name="Salse J."/>
            <person name="Van de Peer Y."/>
            <person name="Rokhsar D.S."/>
            <person name="Schmutz J."/>
        </authorList>
    </citation>
    <scope>NUCLEOTIDE SEQUENCE [LARGE SCALE GENOMIC DNA]</scope>
    <source>
        <strain evidence="2">cv. BRASUZ1</strain>
        <tissue evidence="1">Leaf extractions</tissue>
    </source>
</reference>